<dbReference type="InterPro" id="IPR017878">
    <property type="entry name" value="TB_dom"/>
</dbReference>
<dbReference type="CDD" id="cd00054">
    <property type="entry name" value="EGF_CA"/>
    <property type="match status" value="1"/>
</dbReference>
<name>R7V398_CAPTE</name>
<dbReference type="SUPFAM" id="SSF57581">
    <property type="entry name" value="TB module/8-cys domain"/>
    <property type="match status" value="1"/>
</dbReference>
<evidence type="ECO:0000313" key="12">
    <source>
        <dbReference type="EMBL" id="ELU10265.1"/>
    </source>
</evidence>
<evidence type="ECO:0000256" key="3">
    <source>
        <dbReference type="ARBA" id="ARBA00022530"/>
    </source>
</evidence>
<dbReference type="FunFam" id="2.10.25.10:FF:000096">
    <property type="entry name" value="Putative fibrillin 2"/>
    <property type="match status" value="1"/>
</dbReference>
<dbReference type="EMBL" id="AMQN01006107">
    <property type="status" value="NOT_ANNOTATED_CDS"/>
    <property type="molecule type" value="Genomic_DNA"/>
</dbReference>
<dbReference type="SUPFAM" id="SSF57184">
    <property type="entry name" value="Growth factor receptor domain"/>
    <property type="match status" value="1"/>
</dbReference>
<evidence type="ECO:0000313" key="14">
    <source>
        <dbReference type="Proteomes" id="UP000014760"/>
    </source>
</evidence>
<dbReference type="Pfam" id="PF07974">
    <property type="entry name" value="EGF_2"/>
    <property type="match status" value="1"/>
</dbReference>
<keyword evidence="2" id="KW-0964">Secreted</keyword>
<evidence type="ECO:0000256" key="8">
    <source>
        <dbReference type="ARBA" id="ARBA00023180"/>
    </source>
</evidence>
<dbReference type="InterPro" id="IPR013111">
    <property type="entry name" value="EGF_extracell"/>
</dbReference>
<evidence type="ECO:0000313" key="13">
    <source>
        <dbReference type="EnsemblMetazoa" id="CapteP201242"/>
    </source>
</evidence>
<evidence type="ECO:0000256" key="4">
    <source>
        <dbReference type="ARBA" id="ARBA00022536"/>
    </source>
</evidence>
<dbReference type="PANTHER" id="PTHR24040:SF7">
    <property type="entry name" value="FIBRILLIN 3"/>
    <property type="match status" value="1"/>
</dbReference>
<evidence type="ECO:0000256" key="7">
    <source>
        <dbReference type="ARBA" id="ARBA00023157"/>
    </source>
</evidence>
<keyword evidence="6" id="KW-0677">Repeat</keyword>
<dbReference type="PROSITE" id="PS51257">
    <property type="entry name" value="PROKAR_LIPOPROTEIN"/>
    <property type="match status" value="1"/>
</dbReference>
<keyword evidence="3" id="KW-0272">Extracellular matrix</keyword>
<protein>
    <submittedName>
        <fullName evidence="12 13">Uncharacterized protein</fullName>
    </submittedName>
</protein>
<dbReference type="PROSITE" id="PS50026">
    <property type="entry name" value="EGF_3"/>
    <property type="match status" value="3"/>
</dbReference>
<keyword evidence="7 9" id="KW-1015">Disulfide bond</keyword>
<dbReference type="FunFam" id="2.10.25.10:FF:000097">
    <property type="entry name" value="Fibrillin 2"/>
    <property type="match status" value="1"/>
</dbReference>
<dbReference type="InterPro" id="IPR000152">
    <property type="entry name" value="EGF-type_Asp/Asn_hydroxyl_site"/>
</dbReference>
<evidence type="ECO:0000256" key="9">
    <source>
        <dbReference type="PROSITE-ProRule" id="PRU00076"/>
    </source>
</evidence>
<reference evidence="12 14" key="2">
    <citation type="journal article" date="2013" name="Nature">
        <title>Insights into bilaterian evolution from three spiralian genomes.</title>
        <authorList>
            <person name="Simakov O."/>
            <person name="Marletaz F."/>
            <person name="Cho S.J."/>
            <person name="Edsinger-Gonzales E."/>
            <person name="Havlak P."/>
            <person name="Hellsten U."/>
            <person name="Kuo D.H."/>
            <person name="Larsson T."/>
            <person name="Lv J."/>
            <person name="Arendt D."/>
            <person name="Savage R."/>
            <person name="Osoegawa K."/>
            <person name="de Jong P."/>
            <person name="Grimwood J."/>
            <person name="Chapman J.A."/>
            <person name="Shapiro H."/>
            <person name="Aerts A."/>
            <person name="Otillar R.P."/>
            <person name="Terry A.Y."/>
            <person name="Boore J.L."/>
            <person name="Grigoriev I.V."/>
            <person name="Lindberg D.R."/>
            <person name="Seaver E.C."/>
            <person name="Weisblat D.A."/>
            <person name="Putnam N.H."/>
            <person name="Rokhsar D.S."/>
        </authorList>
    </citation>
    <scope>NUCLEOTIDE SEQUENCE</scope>
    <source>
        <strain evidence="12 14">I ESC-2004</strain>
    </source>
</reference>
<dbReference type="SMART" id="SM00179">
    <property type="entry name" value="EGF_CA"/>
    <property type="match status" value="2"/>
</dbReference>
<sequence>MSPNRCLCPTGQIASSCASRDPQSTNSTSCMVSCLNGGTCQGTRCVCPSGFQGPYCGQPVCRRPCLNGGRCTGPNRCACNYGFNGNQCQGDYRTGPCFTQLQSNVCKGQLIGVVCTKNLCCSTIGRAWGKPCEQCPERPAPCRRGFMYNQKDRKCHDVDECAAIPGLCIGAKCSNTLGSYRCQCDEGQTRNPVSNICEDTNECSQTGLCYNGRCINTDGSFRCVCNPGFSLSTDGTYCTGQRSDIHQ</sequence>
<keyword evidence="8" id="KW-0325">Glycoprotein</keyword>
<dbReference type="InterPro" id="IPR018097">
    <property type="entry name" value="EGF_Ca-bd_CS"/>
</dbReference>
<feature type="domain" description="EGF-like" evidence="10">
    <location>
        <begin position="157"/>
        <end position="198"/>
    </location>
</feature>
<dbReference type="InterPro" id="IPR051145">
    <property type="entry name" value="GAS-SHBG-PROS"/>
</dbReference>
<evidence type="ECO:0000256" key="2">
    <source>
        <dbReference type="ARBA" id="ARBA00022525"/>
    </source>
</evidence>
<dbReference type="InterPro" id="IPR036773">
    <property type="entry name" value="TB_dom_sf"/>
</dbReference>
<accession>R7V398</accession>
<dbReference type="OrthoDB" id="6229058at2759"/>
<comment type="subcellular location">
    <subcellularLocation>
        <location evidence="1">Secreted</location>
        <location evidence="1">Extracellular space</location>
        <location evidence="1">Extracellular matrix</location>
    </subcellularLocation>
</comment>
<feature type="disulfide bond" evidence="9">
    <location>
        <begin position="61"/>
        <end position="71"/>
    </location>
</feature>
<dbReference type="HOGENOM" id="CLU_1125448_0_0_1"/>
<dbReference type="InterPro" id="IPR001881">
    <property type="entry name" value="EGF-like_Ca-bd_dom"/>
</dbReference>
<dbReference type="GO" id="GO:0005509">
    <property type="term" value="F:calcium ion binding"/>
    <property type="evidence" value="ECO:0007669"/>
    <property type="project" value="InterPro"/>
</dbReference>
<gene>
    <name evidence="12" type="ORF">CAPTEDRAFT_201242</name>
</gene>
<keyword evidence="14" id="KW-1185">Reference proteome</keyword>
<dbReference type="PROSITE" id="PS00022">
    <property type="entry name" value="EGF_1"/>
    <property type="match status" value="1"/>
</dbReference>
<keyword evidence="4 9" id="KW-0245">EGF-like domain</keyword>
<reference evidence="14" key="1">
    <citation type="submission" date="2012-12" db="EMBL/GenBank/DDBJ databases">
        <authorList>
            <person name="Hellsten U."/>
            <person name="Grimwood J."/>
            <person name="Chapman J.A."/>
            <person name="Shapiro H."/>
            <person name="Aerts A."/>
            <person name="Otillar R.P."/>
            <person name="Terry A.Y."/>
            <person name="Boore J.L."/>
            <person name="Simakov O."/>
            <person name="Marletaz F."/>
            <person name="Cho S.-J."/>
            <person name="Edsinger-Gonzales E."/>
            <person name="Havlak P."/>
            <person name="Kuo D.-H."/>
            <person name="Larsson T."/>
            <person name="Lv J."/>
            <person name="Arendt D."/>
            <person name="Savage R."/>
            <person name="Osoegawa K."/>
            <person name="de Jong P."/>
            <person name="Lindberg D.R."/>
            <person name="Seaver E.C."/>
            <person name="Weisblat D.A."/>
            <person name="Putnam N.H."/>
            <person name="Grigoriev I.V."/>
            <person name="Rokhsar D.S."/>
        </authorList>
    </citation>
    <scope>NUCLEOTIDE SEQUENCE</scope>
    <source>
        <strain evidence="14">I ESC-2004</strain>
    </source>
</reference>
<evidence type="ECO:0000256" key="5">
    <source>
        <dbReference type="ARBA" id="ARBA00022729"/>
    </source>
</evidence>
<evidence type="ECO:0000256" key="6">
    <source>
        <dbReference type="ARBA" id="ARBA00022737"/>
    </source>
</evidence>
<dbReference type="InterPro" id="IPR049883">
    <property type="entry name" value="NOTCH1_EGF-like"/>
</dbReference>
<feature type="domain" description="TB" evidence="11">
    <location>
        <begin position="95"/>
        <end position="136"/>
    </location>
</feature>
<dbReference type="InterPro" id="IPR009030">
    <property type="entry name" value="Growth_fac_rcpt_cys_sf"/>
</dbReference>
<dbReference type="EMBL" id="KB297637">
    <property type="protein sequence ID" value="ELU10265.1"/>
    <property type="molecule type" value="Genomic_DNA"/>
</dbReference>
<evidence type="ECO:0000259" key="10">
    <source>
        <dbReference type="PROSITE" id="PS50026"/>
    </source>
</evidence>
<dbReference type="InterPro" id="IPR000742">
    <property type="entry name" value="EGF"/>
</dbReference>
<dbReference type="PROSITE" id="PS00010">
    <property type="entry name" value="ASX_HYDROXYL"/>
    <property type="match status" value="2"/>
</dbReference>
<evidence type="ECO:0000256" key="1">
    <source>
        <dbReference type="ARBA" id="ARBA00004498"/>
    </source>
</evidence>
<dbReference type="PROSITE" id="PS01186">
    <property type="entry name" value="EGF_2"/>
    <property type="match status" value="2"/>
</dbReference>
<dbReference type="Pfam" id="PF07645">
    <property type="entry name" value="EGF_CA"/>
    <property type="match status" value="2"/>
</dbReference>
<comment type="caution">
    <text evidence="9">Lacks conserved residue(s) required for the propagation of feature annotation.</text>
</comment>
<dbReference type="EnsemblMetazoa" id="CapteT201242">
    <property type="protein sequence ID" value="CapteP201242"/>
    <property type="gene ID" value="CapteG201242"/>
</dbReference>
<organism evidence="12">
    <name type="scientific">Capitella teleta</name>
    <name type="common">Polychaete worm</name>
    <dbReference type="NCBI Taxonomy" id="283909"/>
    <lineage>
        <taxon>Eukaryota</taxon>
        <taxon>Metazoa</taxon>
        <taxon>Spiralia</taxon>
        <taxon>Lophotrochozoa</taxon>
        <taxon>Annelida</taxon>
        <taxon>Polychaeta</taxon>
        <taxon>Sedentaria</taxon>
        <taxon>Scolecida</taxon>
        <taxon>Capitellidae</taxon>
        <taxon>Capitella</taxon>
    </lineage>
</organism>
<dbReference type="OMA" id="PLTHEIC"/>
<dbReference type="Gene3D" id="3.90.290.10">
    <property type="entry name" value="TGF-beta binding (TB) domain"/>
    <property type="match status" value="1"/>
</dbReference>
<dbReference type="PANTHER" id="PTHR24040">
    <property type="entry name" value="LAMININ G-LIKE DOMAIN-CONTAINING PROTEIN"/>
    <property type="match status" value="1"/>
</dbReference>
<dbReference type="SMART" id="SM00181">
    <property type="entry name" value="EGF"/>
    <property type="match status" value="4"/>
</dbReference>
<dbReference type="PROSITE" id="PS51364">
    <property type="entry name" value="TB"/>
    <property type="match status" value="1"/>
</dbReference>
<evidence type="ECO:0000259" key="11">
    <source>
        <dbReference type="PROSITE" id="PS51364"/>
    </source>
</evidence>
<feature type="disulfide bond" evidence="9">
    <location>
        <begin position="79"/>
        <end position="88"/>
    </location>
</feature>
<dbReference type="Proteomes" id="UP000014760">
    <property type="component" value="Unassembled WGS sequence"/>
</dbReference>
<reference evidence="13" key="3">
    <citation type="submission" date="2015-06" db="UniProtKB">
        <authorList>
            <consortium name="EnsemblMetazoa"/>
        </authorList>
    </citation>
    <scope>IDENTIFICATION</scope>
</reference>
<dbReference type="Gene3D" id="2.10.25.10">
    <property type="entry name" value="Laminin"/>
    <property type="match status" value="3"/>
</dbReference>
<dbReference type="PROSITE" id="PS01187">
    <property type="entry name" value="EGF_CA"/>
    <property type="match status" value="1"/>
</dbReference>
<dbReference type="STRING" id="283909.R7V398"/>
<feature type="domain" description="EGF-like" evidence="10">
    <location>
        <begin position="199"/>
        <end position="239"/>
    </location>
</feature>
<feature type="domain" description="EGF-like" evidence="10">
    <location>
        <begin position="57"/>
        <end position="89"/>
    </location>
</feature>
<keyword evidence="5" id="KW-0732">Signal</keyword>
<proteinExistence type="predicted"/>
<dbReference type="AlphaFoldDB" id="R7V398"/>